<protein>
    <submittedName>
        <fullName evidence="1">Uncharacterized protein</fullName>
    </submittedName>
</protein>
<dbReference type="AlphaFoldDB" id="A0A090J2A0"/>
<dbReference type="EMBL" id="CCRF01000085">
    <property type="protein sequence ID" value="CEE02778.1"/>
    <property type="molecule type" value="Genomic_DNA"/>
</dbReference>
<evidence type="ECO:0000313" key="1">
    <source>
        <dbReference type="EMBL" id="CEE02778.1"/>
    </source>
</evidence>
<accession>A0A090J2A0</accession>
<name>A0A090J2A0_9BACI</name>
<dbReference type="Proteomes" id="UP000040576">
    <property type="component" value="Unassembled WGS sequence"/>
</dbReference>
<gene>
    <name evidence="1" type="ORF">BT1A1_2989</name>
</gene>
<proteinExistence type="predicted"/>
<organism evidence="1 2">
    <name type="scientific">Caldibacillus thermoamylovorans</name>
    <dbReference type="NCBI Taxonomy" id="35841"/>
    <lineage>
        <taxon>Bacteria</taxon>
        <taxon>Bacillati</taxon>
        <taxon>Bacillota</taxon>
        <taxon>Bacilli</taxon>
        <taxon>Bacillales</taxon>
        <taxon>Bacillaceae</taxon>
        <taxon>Caldibacillus</taxon>
    </lineage>
</organism>
<evidence type="ECO:0000313" key="2">
    <source>
        <dbReference type="Proteomes" id="UP000040576"/>
    </source>
</evidence>
<sequence>MADQILTLHIGEAAYLWSGTWNVKPNLNFTIQP</sequence>
<reference evidence="1 2" key="1">
    <citation type="submission" date="2014-07" db="EMBL/GenBank/DDBJ databases">
        <authorList>
            <person name="Wibberg Daniel"/>
        </authorList>
    </citation>
    <scope>NUCLEOTIDE SEQUENCE [LARGE SCALE GENOMIC DNA]</scope>
</reference>
<keyword evidence="2" id="KW-1185">Reference proteome</keyword>